<evidence type="ECO:0000313" key="7">
    <source>
        <dbReference type="EMBL" id="PAD81523.1"/>
    </source>
</evidence>
<dbReference type="NCBIfam" id="NF041012">
    <property type="entry name" value="T4P_ComGB"/>
    <property type="match status" value="1"/>
</dbReference>
<gene>
    <name evidence="7" type="ORF">CHH57_19015</name>
</gene>
<keyword evidence="4" id="KW-0812">Transmembrane</keyword>
<dbReference type="PANTHER" id="PTHR30012:SF0">
    <property type="entry name" value="TYPE II SECRETION SYSTEM PROTEIN F-RELATED"/>
    <property type="match status" value="1"/>
</dbReference>
<dbReference type="GO" id="GO:0005886">
    <property type="term" value="C:plasma membrane"/>
    <property type="evidence" value="ECO:0007669"/>
    <property type="project" value="UniProtKB-SubCell"/>
</dbReference>
<evidence type="ECO:0000256" key="6">
    <source>
        <dbReference type="ARBA" id="ARBA00023136"/>
    </source>
</evidence>
<evidence type="ECO:0000256" key="4">
    <source>
        <dbReference type="ARBA" id="ARBA00022692"/>
    </source>
</evidence>
<dbReference type="PRINTS" id="PR00812">
    <property type="entry name" value="BCTERIALGSPF"/>
</dbReference>
<dbReference type="InterPro" id="IPR042094">
    <property type="entry name" value="T2SS_GspF_sf"/>
</dbReference>
<dbReference type="InterPro" id="IPR003004">
    <property type="entry name" value="GspF/PilC"/>
</dbReference>
<comment type="caution">
    <text evidence="7">The sequence shown here is derived from an EMBL/GenBank/DDBJ whole genome shotgun (WGS) entry which is preliminary data.</text>
</comment>
<accession>A0A268F821</accession>
<name>A0A268F821_NIACI</name>
<evidence type="ECO:0000313" key="8">
    <source>
        <dbReference type="Proteomes" id="UP000216961"/>
    </source>
</evidence>
<dbReference type="PANTHER" id="PTHR30012">
    <property type="entry name" value="GENERAL SECRETION PATHWAY PROTEIN"/>
    <property type="match status" value="1"/>
</dbReference>
<dbReference type="EMBL" id="NPBQ01000120">
    <property type="protein sequence ID" value="PAD81523.1"/>
    <property type="molecule type" value="Genomic_DNA"/>
</dbReference>
<dbReference type="Pfam" id="PF00482">
    <property type="entry name" value="T2SSF"/>
    <property type="match status" value="2"/>
</dbReference>
<reference evidence="7 8" key="1">
    <citation type="submission" date="2017-07" db="EMBL/GenBank/DDBJ databases">
        <title>Isolation and whole genome analysis of endospore-forming bacteria from heroin.</title>
        <authorList>
            <person name="Kalinowski J."/>
            <person name="Ahrens B."/>
            <person name="Al-Dilaimi A."/>
            <person name="Winkler A."/>
            <person name="Wibberg D."/>
            <person name="Schleenbecker U."/>
            <person name="Ruckert C."/>
            <person name="Wolfel R."/>
            <person name="Grass G."/>
        </authorList>
    </citation>
    <scope>NUCLEOTIDE SEQUENCE [LARGE SCALE GENOMIC DNA]</scope>
    <source>
        <strain evidence="7 8">7521-2</strain>
    </source>
</reference>
<dbReference type="InterPro" id="IPR018076">
    <property type="entry name" value="T2SS_GspF_dom"/>
</dbReference>
<evidence type="ECO:0000256" key="5">
    <source>
        <dbReference type="ARBA" id="ARBA00022989"/>
    </source>
</evidence>
<keyword evidence="3" id="KW-1003">Cell membrane</keyword>
<comment type="subcellular location">
    <subcellularLocation>
        <location evidence="1">Cell membrane</location>
        <topology evidence="1">Multi-pass membrane protein</topology>
    </subcellularLocation>
</comment>
<dbReference type="KEGG" id="bcir:C2I06_09365"/>
<dbReference type="Gene3D" id="1.20.81.30">
    <property type="entry name" value="Type II secretion system (T2SS), domain F"/>
    <property type="match status" value="2"/>
</dbReference>
<organism evidence="7 8">
    <name type="scientific">Niallia circulans</name>
    <name type="common">Bacillus circulans</name>
    <dbReference type="NCBI Taxonomy" id="1397"/>
    <lineage>
        <taxon>Bacteria</taxon>
        <taxon>Bacillati</taxon>
        <taxon>Bacillota</taxon>
        <taxon>Bacilli</taxon>
        <taxon>Bacillales</taxon>
        <taxon>Bacillaceae</taxon>
        <taxon>Niallia</taxon>
    </lineage>
</organism>
<protein>
    <submittedName>
        <fullName evidence="7">Uncharacterized protein</fullName>
    </submittedName>
</protein>
<comment type="similarity">
    <text evidence="2">Belongs to the GSP F family.</text>
</comment>
<evidence type="ECO:0000256" key="3">
    <source>
        <dbReference type="ARBA" id="ARBA00022475"/>
    </source>
</evidence>
<dbReference type="AlphaFoldDB" id="A0A268F821"/>
<keyword evidence="6" id="KW-0472">Membrane</keyword>
<sequence>MNGGFMMKNNHAWSNIEQAKFLKCIGELLDRGYSMAEAVQSSRYYMPDRRMEDINACYGSLKGGESFFENLVRFNFDYQVISFVYFAEKHGGFASAFQDASRMIQNKQDTIRKLRKILTYPLFLLCFTFVLFFFVQSILIPKFNSIFLTMNINKNFFLLFLQFIGHIIPFLLVFLSLCFISALLYYYFSFRKLDVIKQINALASIPMIGIFVRRYFSYLLSVQLSYLLSSGFSIYECMQFFLENKEQKLYSQIGEITISQLKKGVRLEQAFASFDFLEKELLQIIQHGQENGKLDQEFYYFGNYCLTQIEENLQKTLKVLQPTLYTAVGILIISIYLSVLMPMFQLLDGF</sequence>
<proteinExistence type="inferred from homology"/>
<evidence type="ECO:0000256" key="2">
    <source>
        <dbReference type="ARBA" id="ARBA00005745"/>
    </source>
</evidence>
<dbReference type="Proteomes" id="UP000216961">
    <property type="component" value="Unassembled WGS sequence"/>
</dbReference>
<evidence type="ECO:0000256" key="1">
    <source>
        <dbReference type="ARBA" id="ARBA00004651"/>
    </source>
</evidence>
<dbReference type="InterPro" id="IPR047692">
    <property type="entry name" value="T4P_ComGB"/>
</dbReference>
<keyword evidence="5" id="KW-1133">Transmembrane helix</keyword>